<comment type="caution">
    <text evidence="1">The sequence shown here is derived from an EMBL/GenBank/DDBJ whole genome shotgun (WGS) entry which is preliminary data.</text>
</comment>
<protein>
    <submittedName>
        <fullName evidence="1">Uncharacterized protein</fullName>
    </submittedName>
</protein>
<organism evidence="1 2">
    <name type="scientific">Dreissena polymorpha</name>
    <name type="common">Zebra mussel</name>
    <name type="synonym">Mytilus polymorpha</name>
    <dbReference type="NCBI Taxonomy" id="45954"/>
    <lineage>
        <taxon>Eukaryota</taxon>
        <taxon>Metazoa</taxon>
        <taxon>Spiralia</taxon>
        <taxon>Lophotrochozoa</taxon>
        <taxon>Mollusca</taxon>
        <taxon>Bivalvia</taxon>
        <taxon>Autobranchia</taxon>
        <taxon>Heteroconchia</taxon>
        <taxon>Euheterodonta</taxon>
        <taxon>Imparidentia</taxon>
        <taxon>Neoheterodontei</taxon>
        <taxon>Myida</taxon>
        <taxon>Dreissenoidea</taxon>
        <taxon>Dreissenidae</taxon>
        <taxon>Dreissena</taxon>
    </lineage>
</organism>
<dbReference type="AlphaFoldDB" id="A0A9D4J9E7"/>
<sequence length="60" mass="6876">MLRVVAQTKTQYYVLKETIRRHEIRLLAVRLCDGHLPVDKVCIEIGEPNTNSQGIDTIIN</sequence>
<name>A0A9D4J9E7_DREPO</name>
<accession>A0A9D4J9E7</accession>
<reference evidence="1" key="2">
    <citation type="submission" date="2020-11" db="EMBL/GenBank/DDBJ databases">
        <authorList>
            <person name="McCartney M.A."/>
            <person name="Auch B."/>
            <person name="Kono T."/>
            <person name="Mallez S."/>
            <person name="Becker A."/>
            <person name="Gohl D.M."/>
            <person name="Silverstein K.A.T."/>
            <person name="Koren S."/>
            <person name="Bechman K.B."/>
            <person name="Herman A."/>
            <person name="Abrahante J.E."/>
            <person name="Garbe J."/>
        </authorList>
    </citation>
    <scope>NUCLEOTIDE SEQUENCE</scope>
    <source>
        <strain evidence="1">Duluth1</strain>
        <tissue evidence="1">Whole animal</tissue>
    </source>
</reference>
<evidence type="ECO:0000313" key="2">
    <source>
        <dbReference type="Proteomes" id="UP000828390"/>
    </source>
</evidence>
<keyword evidence="2" id="KW-1185">Reference proteome</keyword>
<gene>
    <name evidence="1" type="ORF">DPMN_131711</name>
</gene>
<proteinExistence type="predicted"/>
<reference evidence="1" key="1">
    <citation type="journal article" date="2019" name="bioRxiv">
        <title>The Genome of the Zebra Mussel, Dreissena polymorpha: A Resource for Invasive Species Research.</title>
        <authorList>
            <person name="McCartney M.A."/>
            <person name="Auch B."/>
            <person name="Kono T."/>
            <person name="Mallez S."/>
            <person name="Zhang Y."/>
            <person name="Obille A."/>
            <person name="Becker A."/>
            <person name="Abrahante J.E."/>
            <person name="Garbe J."/>
            <person name="Badalamenti J.P."/>
            <person name="Herman A."/>
            <person name="Mangelson H."/>
            <person name="Liachko I."/>
            <person name="Sullivan S."/>
            <person name="Sone E.D."/>
            <person name="Koren S."/>
            <person name="Silverstein K.A.T."/>
            <person name="Beckman K.B."/>
            <person name="Gohl D.M."/>
        </authorList>
    </citation>
    <scope>NUCLEOTIDE SEQUENCE</scope>
    <source>
        <strain evidence="1">Duluth1</strain>
        <tissue evidence="1">Whole animal</tissue>
    </source>
</reference>
<dbReference type="Proteomes" id="UP000828390">
    <property type="component" value="Unassembled WGS sequence"/>
</dbReference>
<dbReference type="EMBL" id="JAIWYP010000006">
    <property type="protein sequence ID" value="KAH3803450.1"/>
    <property type="molecule type" value="Genomic_DNA"/>
</dbReference>
<evidence type="ECO:0000313" key="1">
    <source>
        <dbReference type="EMBL" id="KAH3803450.1"/>
    </source>
</evidence>